<dbReference type="PROSITE" id="PS50086">
    <property type="entry name" value="TBC_RABGAP"/>
    <property type="match status" value="1"/>
</dbReference>
<comment type="caution">
    <text evidence="4">The sequence shown here is derived from an EMBL/GenBank/DDBJ whole genome shotgun (WGS) entry which is preliminary data.</text>
</comment>
<proteinExistence type="predicted"/>
<dbReference type="Proteomes" id="UP001623349">
    <property type="component" value="Unassembled WGS sequence"/>
</dbReference>
<evidence type="ECO:0000256" key="1">
    <source>
        <dbReference type="SAM" id="Coils"/>
    </source>
</evidence>
<feature type="region of interest" description="Disordered" evidence="2">
    <location>
        <begin position="1"/>
        <end position="55"/>
    </location>
</feature>
<feature type="compositionally biased region" description="Low complexity" evidence="2">
    <location>
        <begin position="39"/>
        <end position="48"/>
    </location>
</feature>
<dbReference type="Gene3D" id="1.10.10.750">
    <property type="entry name" value="Ypt/Rab-GAP domain of gyp1p, domain 1"/>
    <property type="match status" value="1"/>
</dbReference>
<evidence type="ECO:0000313" key="5">
    <source>
        <dbReference type="Proteomes" id="UP001623349"/>
    </source>
</evidence>
<dbReference type="Gene3D" id="1.10.472.80">
    <property type="entry name" value="Ypt/Rab-GAP domain of gyp1p, domain 3"/>
    <property type="match status" value="1"/>
</dbReference>
<organism evidence="4 5">
    <name type="scientific">Apodemus speciosus</name>
    <name type="common">Large Japanese field mouse</name>
    <dbReference type="NCBI Taxonomy" id="105296"/>
    <lineage>
        <taxon>Eukaryota</taxon>
        <taxon>Metazoa</taxon>
        <taxon>Chordata</taxon>
        <taxon>Craniata</taxon>
        <taxon>Vertebrata</taxon>
        <taxon>Euteleostomi</taxon>
        <taxon>Mammalia</taxon>
        <taxon>Eutheria</taxon>
        <taxon>Euarchontoglires</taxon>
        <taxon>Glires</taxon>
        <taxon>Rodentia</taxon>
        <taxon>Myomorpha</taxon>
        <taxon>Muroidea</taxon>
        <taxon>Muridae</taxon>
        <taxon>Murinae</taxon>
        <taxon>Apodemus</taxon>
    </lineage>
</organism>
<feature type="coiled-coil region" evidence="1">
    <location>
        <begin position="327"/>
        <end position="362"/>
    </location>
</feature>
<dbReference type="InterPro" id="IPR035969">
    <property type="entry name" value="Rab-GAP_TBC_sf"/>
</dbReference>
<protein>
    <submittedName>
        <fullName evidence="4">TBC1 domain family member 12</fullName>
    </submittedName>
</protein>
<feature type="region of interest" description="Disordered" evidence="2">
    <location>
        <begin position="158"/>
        <end position="227"/>
    </location>
</feature>
<dbReference type="Pfam" id="PF00566">
    <property type="entry name" value="RabGAP-TBC"/>
    <property type="match status" value="2"/>
</dbReference>
<feature type="compositionally biased region" description="Basic and acidic residues" evidence="2">
    <location>
        <begin position="102"/>
        <end position="112"/>
    </location>
</feature>
<feature type="region of interest" description="Disordered" evidence="2">
    <location>
        <begin position="86"/>
        <end position="116"/>
    </location>
</feature>
<sequence>MGPEDAGACSGRNAELLPVPGPMGQDGKTVPATGGFSGGAVAAEPPGEAGEEEAPPPRQLLQRYFAAAAGPLKPGLGGAEAAAVPAARGSGMTNGDSGFLLRQDRRGPEEARRRRTCGRPCLVEPADEGVDGAGGLDDWAAPLEDPLRSCCLAAGDADDPDPTAATSAGRAVGSAEPSLGLPDARFGSRNTFEVSRRQSAGDLLPSAGPSAPLPAAEQGAGGTTARARRSGGFADFFARKTFSQKGQRISNQSSTVLLAGNYLVKSLPEKIFRKLPKLFSREYEARTGRTCKVPPQSSRRKDFEFEPLSTTALILEDRPSNLPAKSVEEALRHRQEYDEMVAEAKKREIKEAHKRKRIMKERFKQEESIASAMVIWINEILPDWEVMRSTRRVRELWWQGLPPSVRGKVWSLAVGNELNITPELYEIFLSRAKERWKSFSASSSDNDTEGLSVADREASLELIKLDISRTFPSLYIFQKGGPYHDVLHSILGAYTCYRPDVGYVQGMSFIAAVLILNLEEADAFIAFANLLNKPCQLAFFRVDHSMWIFTLYSKSLPLDLACRVWDVFCRDGEEFLFRTGLGILRLYEDILLQMDFIHIAQFLTKLPEDITSEKLFSCIAAIQMQNSTKKWTQVFASVAKDIKEGDKNTSPALKS</sequence>
<dbReference type="Gene3D" id="1.10.8.270">
    <property type="entry name" value="putative rabgap domain of human tbc1 domain family member 14 like domains"/>
    <property type="match status" value="1"/>
</dbReference>
<gene>
    <name evidence="4" type="ORF">APTSU1_001762100</name>
</gene>
<name>A0ABQ0FT16_APOSI</name>
<dbReference type="EMBL" id="BAAFST010000019">
    <property type="protein sequence ID" value="GAB1302382.1"/>
    <property type="molecule type" value="Genomic_DNA"/>
</dbReference>
<feature type="domain" description="Rab-GAP TBC" evidence="3">
    <location>
        <begin position="400"/>
        <end position="655"/>
    </location>
</feature>
<evidence type="ECO:0000259" key="3">
    <source>
        <dbReference type="PROSITE" id="PS50086"/>
    </source>
</evidence>
<reference evidence="4 5" key="1">
    <citation type="submission" date="2024-08" db="EMBL/GenBank/DDBJ databases">
        <title>The draft genome of Apodemus speciosus.</title>
        <authorList>
            <person name="Nabeshima K."/>
            <person name="Suzuki S."/>
            <person name="Onuma M."/>
        </authorList>
    </citation>
    <scope>NUCLEOTIDE SEQUENCE [LARGE SCALE GENOMIC DNA]</scope>
    <source>
        <strain evidence="4">IB14-021</strain>
    </source>
</reference>
<keyword evidence="5" id="KW-1185">Reference proteome</keyword>
<evidence type="ECO:0000313" key="4">
    <source>
        <dbReference type="EMBL" id="GAB1302382.1"/>
    </source>
</evidence>
<dbReference type="PANTHER" id="PTHR47219:SF15">
    <property type="entry name" value="TBC1 DOMAIN FAMILY MEMBER 12 ISOFORM X1"/>
    <property type="match status" value="1"/>
</dbReference>
<keyword evidence="1" id="KW-0175">Coiled coil</keyword>
<evidence type="ECO:0000256" key="2">
    <source>
        <dbReference type="SAM" id="MobiDB-lite"/>
    </source>
</evidence>
<dbReference type="PANTHER" id="PTHR47219">
    <property type="entry name" value="RAB GTPASE-ACTIVATING PROTEIN 1-LIKE"/>
    <property type="match status" value="1"/>
</dbReference>
<dbReference type="InterPro" id="IPR000195">
    <property type="entry name" value="Rab-GAP-TBC_dom"/>
</dbReference>
<dbReference type="SMART" id="SM00164">
    <property type="entry name" value="TBC"/>
    <property type="match status" value="1"/>
</dbReference>
<dbReference type="InterPro" id="IPR050302">
    <property type="entry name" value="Rab_GAP_TBC_domain"/>
</dbReference>
<dbReference type="SUPFAM" id="SSF47923">
    <property type="entry name" value="Ypt/Rab-GAP domain of gyp1p"/>
    <property type="match status" value="2"/>
</dbReference>
<accession>A0ABQ0FT16</accession>
<feature type="compositionally biased region" description="Low complexity" evidence="2">
    <location>
        <begin position="203"/>
        <end position="218"/>
    </location>
</feature>